<reference evidence="14 15" key="1">
    <citation type="journal article" date="2014" name="Antonie Van Leeuwenhoek">
        <title>Hyphomonas beringensis sp. nov. and Hyphomonas chukchiensis sp. nov., isolated from surface seawater of the Bering Sea and Chukchi Sea.</title>
        <authorList>
            <person name="Li C."/>
            <person name="Lai Q."/>
            <person name="Li G."/>
            <person name="Dong C."/>
            <person name="Wang J."/>
            <person name="Liao Y."/>
            <person name="Shao Z."/>
        </authorList>
    </citation>
    <scope>NUCLEOTIDE SEQUENCE [LARGE SCALE GENOMIC DNA]</scope>
    <source>
        <strain evidence="14 15">VP2</strain>
    </source>
</reference>
<dbReference type="InterPro" id="IPR045851">
    <property type="entry name" value="AMP-bd_C_sf"/>
</dbReference>
<dbReference type="InterPro" id="IPR043427">
    <property type="entry name" value="YscJ/FliF"/>
</dbReference>
<keyword evidence="6 11" id="KW-1133">Transmembrane helix</keyword>
<accession>A0A059FA30</accession>
<evidence type="ECO:0000313" key="15">
    <source>
        <dbReference type="Proteomes" id="UP000024816"/>
    </source>
</evidence>
<evidence type="ECO:0000256" key="7">
    <source>
        <dbReference type="ARBA" id="ARBA00023136"/>
    </source>
</evidence>
<keyword evidence="14" id="KW-0966">Cell projection</keyword>
<feature type="domain" description="Flagellar M-ring C-terminal" evidence="13">
    <location>
        <begin position="237"/>
        <end position="397"/>
    </location>
</feature>
<feature type="transmembrane region" description="Helical" evidence="11">
    <location>
        <begin position="16"/>
        <end position="37"/>
    </location>
</feature>
<keyword evidence="15" id="KW-1185">Reference proteome</keyword>
<evidence type="ECO:0000256" key="4">
    <source>
        <dbReference type="ARBA" id="ARBA00022475"/>
    </source>
</evidence>
<feature type="compositionally biased region" description="Low complexity" evidence="10">
    <location>
        <begin position="307"/>
        <end position="321"/>
    </location>
</feature>
<dbReference type="PANTHER" id="PTHR30046">
    <property type="entry name" value="FLAGELLAR M-RING PROTEIN"/>
    <property type="match status" value="1"/>
</dbReference>
<name>A0A059FA30_9PROT</name>
<evidence type="ECO:0000259" key="13">
    <source>
        <dbReference type="Pfam" id="PF08345"/>
    </source>
</evidence>
<comment type="similarity">
    <text evidence="3 9">Belongs to the FliF family.</text>
</comment>
<feature type="compositionally biased region" description="Polar residues" evidence="10">
    <location>
        <begin position="290"/>
        <end position="299"/>
    </location>
</feature>
<protein>
    <recommendedName>
        <fullName evidence="9">Flagellar M-ring protein</fullName>
    </recommendedName>
</protein>
<dbReference type="Proteomes" id="UP000024816">
    <property type="component" value="Unassembled WGS sequence"/>
</dbReference>
<dbReference type="InterPro" id="IPR006182">
    <property type="entry name" value="FliF_N_dom"/>
</dbReference>
<dbReference type="Gene3D" id="3.30.300.30">
    <property type="match status" value="1"/>
</dbReference>
<evidence type="ECO:0000259" key="12">
    <source>
        <dbReference type="Pfam" id="PF01514"/>
    </source>
</evidence>
<dbReference type="EMBL" id="ARYJ01000008">
    <property type="protein sequence ID" value="KCZ87464.1"/>
    <property type="molecule type" value="Genomic_DNA"/>
</dbReference>
<gene>
    <name evidence="14" type="primary">fliF</name>
    <name evidence="14" type="ORF">HJA_13030</name>
</gene>
<dbReference type="GO" id="GO:0005886">
    <property type="term" value="C:plasma membrane"/>
    <property type="evidence" value="ECO:0007669"/>
    <property type="project" value="UniProtKB-SubCell"/>
</dbReference>
<dbReference type="NCBIfam" id="TIGR00206">
    <property type="entry name" value="fliF"/>
    <property type="match status" value="1"/>
</dbReference>
<keyword evidence="5 11" id="KW-0812">Transmembrane</keyword>
<dbReference type="Pfam" id="PF08345">
    <property type="entry name" value="YscJ_FliF_C"/>
    <property type="match status" value="1"/>
</dbReference>
<evidence type="ECO:0000256" key="3">
    <source>
        <dbReference type="ARBA" id="ARBA00007971"/>
    </source>
</evidence>
<evidence type="ECO:0000256" key="1">
    <source>
        <dbReference type="ARBA" id="ARBA00004117"/>
    </source>
</evidence>
<keyword evidence="4" id="KW-1003">Cell membrane</keyword>
<dbReference type="PIRSF" id="PIRSF004862">
    <property type="entry name" value="FliF"/>
    <property type="match status" value="1"/>
</dbReference>
<feature type="transmembrane region" description="Helical" evidence="11">
    <location>
        <begin position="419"/>
        <end position="441"/>
    </location>
</feature>
<keyword evidence="14" id="KW-0282">Flagellum</keyword>
<proteinExistence type="inferred from homology"/>
<keyword evidence="8 9" id="KW-0975">Bacterial flagellum</keyword>
<evidence type="ECO:0000256" key="5">
    <source>
        <dbReference type="ARBA" id="ARBA00022692"/>
    </source>
</evidence>
<comment type="function">
    <text evidence="9">The M ring may be actively involved in energy transduction.</text>
</comment>
<dbReference type="GO" id="GO:0071973">
    <property type="term" value="P:bacterial-type flagellum-dependent cell motility"/>
    <property type="evidence" value="ECO:0007669"/>
    <property type="project" value="InterPro"/>
</dbReference>
<dbReference type="InterPro" id="IPR000067">
    <property type="entry name" value="FlgMring_FliF"/>
</dbReference>
<feature type="domain" description="Flagellar M-ring N-terminal" evidence="12">
    <location>
        <begin position="38"/>
        <end position="207"/>
    </location>
</feature>
<dbReference type="GO" id="GO:0003774">
    <property type="term" value="F:cytoskeletal motor activity"/>
    <property type="evidence" value="ECO:0007669"/>
    <property type="project" value="InterPro"/>
</dbReference>
<evidence type="ECO:0000256" key="2">
    <source>
        <dbReference type="ARBA" id="ARBA00004651"/>
    </source>
</evidence>
<dbReference type="GO" id="GO:0009431">
    <property type="term" value="C:bacterial-type flagellum basal body, MS ring"/>
    <property type="evidence" value="ECO:0007669"/>
    <property type="project" value="InterPro"/>
</dbReference>
<evidence type="ECO:0000256" key="8">
    <source>
        <dbReference type="ARBA" id="ARBA00023143"/>
    </source>
</evidence>
<dbReference type="RefSeq" id="WP_035583000.1">
    <property type="nucleotide sequence ID" value="NZ_ARYJ01000008.1"/>
</dbReference>
<dbReference type="InterPro" id="IPR013556">
    <property type="entry name" value="Flag_M-ring_C"/>
</dbReference>
<dbReference type="OrthoDB" id="9807026at2"/>
<dbReference type="PATRIC" id="fig|1280952.3.peg.2606"/>
<feature type="region of interest" description="Disordered" evidence="10">
    <location>
        <begin position="252"/>
        <end position="332"/>
    </location>
</feature>
<evidence type="ECO:0000256" key="9">
    <source>
        <dbReference type="PIRNR" id="PIRNR004862"/>
    </source>
</evidence>
<dbReference type="AlphaFoldDB" id="A0A059FA30"/>
<evidence type="ECO:0000256" key="10">
    <source>
        <dbReference type="SAM" id="MobiDB-lite"/>
    </source>
</evidence>
<sequence>MSFIANLRALPVSRQIMLAVAVLGVVGIMSVMIQGAMKQPMSLLYSGLDASVTGEIIDELDKRGTRYEIKGDAILVPQNDRDSVRFALARDGLPKQSVQGYELLDNVNGFSVTSEMYNAAYWRAKEGELTRTILAVPGIQSARVHIGASLRSGFARSDPAQTASVTLSSAHDLTNSQAQGIQYLVALAVSGLSPDEVAVIDLNKGILAGPGVANAEQAGVKAETQEAQLEQKILRLLEARVGPGNARVSVSVDVSHERQRTSAVTYDPDSRVVRSRTTGDVAETSGGTSGALTVSSNLPQGAAPAGSQSNSSVKNSSESVSYEINETRTETERLPGQVERISVAVLVNDQVLGLDPAAPDAASVNDEMVANFRQLVMSAVGLDQGRGDNLTVEFMPFQAAPVEDLVAAPSMMDQLMERYFWSGIQILVLGLVVIVLALGVIRPMLKQPKTGALALDDDEPGSLDAIAADPFVSLKDYATERQDDAAAILQEWLSEDRKVAVNE</sequence>
<dbReference type="PANTHER" id="PTHR30046:SF0">
    <property type="entry name" value="FLAGELLAR M-RING PROTEIN"/>
    <property type="match status" value="1"/>
</dbReference>
<comment type="subcellular location">
    <subcellularLocation>
        <location evidence="1 9">Bacterial flagellum basal body</location>
    </subcellularLocation>
    <subcellularLocation>
        <location evidence="2">Cell membrane</location>
        <topology evidence="2">Multi-pass membrane protein</topology>
    </subcellularLocation>
</comment>
<evidence type="ECO:0000256" key="6">
    <source>
        <dbReference type="ARBA" id="ARBA00022989"/>
    </source>
</evidence>
<organism evidence="14 15">
    <name type="scientific">Hyphomonas jannaschiana VP2</name>
    <dbReference type="NCBI Taxonomy" id="1280952"/>
    <lineage>
        <taxon>Bacteria</taxon>
        <taxon>Pseudomonadati</taxon>
        <taxon>Pseudomonadota</taxon>
        <taxon>Alphaproteobacteria</taxon>
        <taxon>Hyphomonadales</taxon>
        <taxon>Hyphomonadaceae</taxon>
        <taxon>Hyphomonas</taxon>
    </lineage>
</organism>
<keyword evidence="7 11" id="KW-0472">Membrane</keyword>
<dbReference type="Pfam" id="PF01514">
    <property type="entry name" value="YscJ_FliF"/>
    <property type="match status" value="1"/>
</dbReference>
<dbReference type="STRING" id="1280952.HJA_13030"/>
<dbReference type="eggNOG" id="COG1766">
    <property type="taxonomic scope" value="Bacteria"/>
</dbReference>
<dbReference type="PRINTS" id="PR01009">
    <property type="entry name" value="FLGMRINGFLIF"/>
</dbReference>
<evidence type="ECO:0000313" key="14">
    <source>
        <dbReference type="EMBL" id="KCZ87464.1"/>
    </source>
</evidence>
<keyword evidence="14" id="KW-0969">Cilium</keyword>
<evidence type="ECO:0000256" key="11">
    <source>
        <dbReference type="SAM" id="Phobius"/>
    </source>
</evidence>
<comment type="caution">
    <text evidence="14">The sequence shown here is derived from an EMBL/GenBank/DDBJ whole genome shotgun (WGS) entry which is preliminary data.</text>
</comment>